<evidence type="ECO:0000256" key="1">
    <source>
        <dbReference type="SAM" id="SignalP"/>
    </source>
</evidence>
<keyword evidence="3" id="KW-1185">Reference proteome</keyword>
<gene>
    <name evidence="2" type="ORF">V8G56_03230</name>
</gene>
<dbReference type="InterPro" id="IPR036280">
    <property type="entry name" value="Multihaem_cyt_sf"/>
</dbReference>
<dbReference type="SUPFAM" id="SSF48695">
    <property type="entry name" value="Multiheme cytochromes"/>
    <property type="match status" value="1"/>
</dbReference>
<dbReference type="Proteomes" id="UP001610104">
    <property type="component" value="Unassembled WGS sequence"/>
</dbReference>
<evidence type="ECO:0000313" key="3">
    <source>
        <dbReference type="Proteomes" id="UP001610104"/>
    </source>
</evidence>
<organism evidence="2 3">
    <name type="scientific">Gaetbulibacter aquiaggeris</name>
    <dbReference type="NCBI Taxonomy" id="1735373"/>
    <lineage>
        <taxon>Bacteria</taxon>
        <taxon>Pseudomonadati</taxon>
        <taxon>Bacteroidota</taxon>
        <taxon>Flavobacteriia</taxon>
        <taxon>Flavobacteriales</taxon>
        <taxon>Flavobacteriaceae</taxon>
        <taxon>Gaetbulibacter</taxon>
    </lineage>
</organism>
<evidence type="ECO:0000313" key="2">
    <source>
        <dbReference type="EMBL" id="MFH6767738.1"/>
    </source>
</evidence>
<protein>
    <submittedName>
        <fullName evidence="2">Uncharacterized protein</fullName>
    </submittedName>
</protein>
<proteinExistence type="predicted"/>
<reference evidence="2 3" key="1">
    <citation type="submission" date="2024-02" db="EMBL/GenBank/DDBJ databases">
        <title>A Gaetbulibacter species isolated from tidal flats and genomic insights of their niches.</title>
        <authorList>
            <person name="Ye Y."/>
        </authorList>
    </citation>
    <scope>NUCLEOTIDE SEQUENCE [LARGE SCALE GENOMIC DNA]</scope>
    <source>
        <strain evidence="2 3">KEM-8</strain>
    </source>
</reference>
<keyword evidence="1" id="KW-0732">Signal</keyword>
<name>A0ABW7MMZ0_9FLAO</name>
<dbReference type="RefSeq" id="WP_395437022.1">
    <property type="nucleotide sequence ID" value="NZ_JBAWKC010000001.1"/>
</dbReference>
<sequence length="382" mass="40405">MKNFKLILNLVMVVSSFMFFQCTSEYTPIAGIDGKDGINGVDGINGSDADAALCIQCHASTHRDPIINAYATSGHATGSSWGRGTGSSCAQCHNNEGYIDYLSGNFYQTITDPLSPDFGDLILDVNGDPIPMPNPDGYLVSNPINCTGCHDSHRSFDFTNDGNDYALRNIDPVKLVIDPTVTVDLANATDALGLSNACVTCHQPRPSYPVPAGTADVTITSSRFGPHHGPQSTMFEGIMGANIVGSTAYPGAGANGDNGHRKGTSCTACHMGESTVATEGGHTWVPSLDACVTCHTSMTSIPEATSSFATNFPILHDLLVAKGYITSSGSVVASSSNPLVVPVKDAQAIWNYKTLEEDQSNGIHNPKYTDALLKNSIEYLQQ</sequence>
<dbReference type="EMBL" id="JBAWKC010000001">
    <property type="protein sequence ID" value="MFH6767738.1"/>
    <property type="molecule type" value="Genomic_DNA"/>
</dbReference>
<comment type="caution">
    <text evidence="2">The sequence shown here is derived from an EMBL/GenBank/DDBJ whole genome shotgun (WGS) entry which is preliminary data.</text>
</comment>
<feature type="chain" id="PRO_5045420310" evidence="1">
    <location>
        <begin position="21"/>
        <end position="382"/>
    </location>
</feature>
<accession>A0ABW7MMZ0</accession>
<dbReference type="Gene3D" id="1.10.1130.10">
    <property type="entry name" value="Flavocytochrome C3, Chain A"/>
    <property type="match status" value="1"/>
</dbReference>
<feature type="signal peptide" evidence="1">
    <location>
        <begin position="1"/>
        <end position="20"/>
    </location>
</feature>